<evidence type="ECO:0000313" key="3">
    <source>
        <dbReference type="EMBL" id="KAL3079163.1"/>
    </source>
</evidence>
<feature type="domain" description="ISXO2-like transposase" evidence="2">
    <location>
        <begin position="27"/>
        <end position="182"/>
    </location>
</feature>
<organism evidence="3 4">
    <name type="scientific">Heterodera trifolii</name>
    <dbReference type="NCBI Taxonomy" id="157864"/>
    <lineage>
        <taxon>Eukaryota</taxon>
        <taxon>Metazoa</taxon>
        <taxon>Ecdysozoa</taxon>
        <taxon>Nematoda</taxon>
        <taxon>Chromadorea</taxon>
        <taxon>Rhabditida</taxon>
        <taxon>Tylenchina</taxon>
        <taxon>Tylenchomorpha</taxon>
        <taxon>Tylenchoidea</taxon>
        <taxon>Heteroderidae</taxon>
        <taxon>Heteroderinae</taxon>
        <taxon>Heterodera</taxon>
    </lineage>
</organism>
<dbReference type="Pfam" id="PF12762">
    <property type="entry name" value="DDE_Tnp_IS1595"/>
    <property type="match status" value="1"/>
</dbReference>
<evidence type="ECO:0000259" key="2">
    <source>
        <dbReference type="SMART" id="SM01126"/>
    </source>
</evidence>
<comment type="caution">
    <text evidence="3">The sequence shown here is derived from an EMBL/GenBank/DDBJ whole genome shotgun (WGS) entry which is preliminary data.</text>
</comment>
<dbReference type="EMBL" id="JBICBT010001195">
    <property type="protein sequence ID" value="KAL3079163.1"/>
    <property type="molecule type" value="Genomic_DNA"/>
</dbReference>
<evidence type="ECO:0000313" key="4">
    <source>
        <dbReference type="Proteomes" id="UP001620626"/>
    </source>
</evidence>
<dbReference type="PANTHER" id="PTHR47163:SF2">
    <property type="entry name" value="SI:DKEY-17M8.2"/>
    <property type="match status" value="1"/>
</dbReference>
<accession>A0ABD2ISJ4</accession>
<feature type="compositionally biased region" description="Acidic residues" evidence="1">
    <location>
        <begin position="332"/>
        <end position="345"/>
    </location>
</feature>
<dbReference type="InterPro" id="IPR024445">
    <property type="entry name" value="Tnp_ISXO2-like"/>
</dbReference>
<keyword evidence="4" id="KW-1185">Reference proteome</keyword>
<evidence type="ECO:0000256" key="1">
    <source>
        <dbReference type="SAM" id="MobiDB-lite"/>
    </source>
</evidence>
<sequence length="345" mass="40063">MASHTVCDWSSFMRDICSRWLVEHRINLGGPERVVQIDESLMCKRKYNRGRIVPNRWVFGMYDVEQKVGVLRFVHDRTQATLFPIIRQYVRGGTIIHSDSAAMYVDNARQRSHIINIPTIPMPPYQHLWVNHTENFVDPNTGACTNAVELFWKNAKKKNKEMSGTTAELLETHLDEFQWRQMHGKKTIEAFDNIKLGTEVPTKNGQPKRLYRNGYVGPLKLEWVNNFKETFRRATTSVSYNIQLYFHMEPTSIEQFELVNGRTKEKLTLKYSEEYNDGSLYNWLLKRCPIGETAPVKFGLRHANYSGANLNNIRFELSWDRNQCIGPLSPPAEEEDDEADQSNGN</sequence>
<dbReference type="SMART" id="SM01126">
    <property type="entry name" value="DDE_Tnp_IS1595"/>
    <property type="match status" value="1"/>
</dbReference>
<reference evidence="3 4" key="1">
    <citation type="submission" date="2024-10" db="EMBL/GenBank/DDBJ databases">
        <authorList>
            <person name="Kim D."/>
        </authorList>
    </citation>
    <scope>NUCLEOTIDE SEQUENCE [LARGE SCALE GENOMIC DNA]</scope>
    <source>
        <strain evidence="3">BH-2024</strain>
    </source>
</reference>
<name>A0ABD2ISJ4_9BILA</name>
<dbReference type="InterPro" id="IPR053164">
    <property type="entry name" value="IS1016-like_transposase"/>
</dbReference>
<gene>
    <name evidence="3" type="ORF">niasHT_036216</name>
</gene>
<dbReference type="PANTHER" id="PTHR47163">
    <property type="entry name" value="DDE_TNP_IS1595 DOMAIN-CONTAINING PROTEIN"/>
    <property type="match status" value="1"/>
</dbReference>
<dbReference type="Proteomes" id="UP001620626">
    <property type="component" value="Unassembled WGS sequence"/>
</dbReference>
<proteinExistence type="predicted"/>
<feature type="region of interest" description="Disordered" evidence="1">
    <location>
        <begin position="326"/>
        <end position="345"/>
    </location>
</feature>
<protein>
    <recommendedName>
        <fullName evidence="2">ISXO2-like transposase domain-containing protein</fullName>
    </recommendedName>
</protein>
<dbReference type="AlphaFoldDB" id="A0ABD2ISJ4"/>